<dbReference type="EMBL" id="CP032152">
    <property type="protein sequence ID" value="QLL29239.1"/>
    <property type="molecule type" value="Genomic_DNA"/>
</dbReference>
<dbReference type="InterPro" id="IPR002035">
    <property type="entry name" value="VWF_A"/>
</dbReference>
<sequence length="300" mass="33766">MSRRRQLWYYPLFQIPLILFIGCVLLALLFSLLNWGRPSVAVVLSLDLSGSTFGNNPLQFNQPQTVMAQQVLAAKLYLQRNQRELTNPNEVMIHGFGRNVVFLTPRFETNSDLLLTQLDQALNRSDLLAQVDPTETNLSGAIAMATQQLQQIPNRCRELLLITDGEAPVNPDVVANARQQRVKINAIVVGDHAPQLAAASQITGGQYRSAPVAILEELVGQTFFEGFNSNARWPIFWGGMAVICFMWLLVLPLDRWVLQGWLHLPMNLAGQIALLNAFFWTVAIPMILWRFPGWPFLQTC</sequence>
<feature type="transmembrane region" description="Helical" evidence="1">
    <location>
        <begin position="233"/>
        <end position="251"/>
    </location>
</feature>
<dbReference type="InterPro" id="IPR036465">
    <property type="entry name" value="vWFA_dom_sf"/>
</dbReference>
<feature type="transmembrane region" description="Helical" evidence="1">
    <location>
        <begin position="272"/>
        <end position="291"/>
    </location>
</feature>
<keyword evidence="1" id="KW-1133">Transmembrane helix</keyword>
<dbReference type="Gene3D" id="3.40.50.410">
    <property type="entry name" value="von Willebrand factor, type A domain"/>
    <property type="match status" value="1"/>
</dbReference>
<name>A0A7D6EV04_9CYAN</name>
<organism evidence="3 4">
    <name type="scientific">Thermosynechococcus sichuanensis E542</name>
    <dbReference type="NCBI Taxonomy" id="2016101"/>
    <lineage>
        <taxon>Bacteria</taxon>
        <taxon>Bacillati</taxon>
        <taxon>Cyanobacteriota</taxon>
        <taxon>Cyanophyceae</taxon>
        <taxon>Acaryochloridales</taxon>
        <taxon>Thermosynechococcaceae</taxon>
        <taxon>Thermosynechococcus</taxon>
        <taxon>Thermosynechococcus sichuanensis</taxon>
    </lineage>
</organism>
<reference evidence="4" key="1">
    <citation type="submission" date="2018-09" db="EMBL/GenBank/DDBJ databases">
        <title>Complete genome sequence of thermophilic cyanobacteria strain Thermosynechococcus elongatus PKUAC-SCTE542.</title>
        <authorList>
            <person name="Liang Y."/>
            <person name="Tang J."/>
            <person name="Daroch M."/>
        </authorList>
    </citation>
    <scope>NUCLEOTIDE SEQUENCE [LARGE SCALE GENOMIC DNA]</scope>
    <source>
        <strain evidence="4">E542</strain>
    </source>
</reference>
<evidence type="ECO:0000313" key="3">
    <source>
        <dbReference type="EMBL" id="QLL29239.1"/>
    </source>
</evidence>
<dbReference type="Proteomes" id="UP000261812">
    <property type="component" value="Chromosome"/>
</dbReference>
<keyword evidence="4" id="KW-1185">Reference proteome</keyword>
<dbReference type="SUPFAM" id="SSF53300">
    <property type="entry name" value="vWA-like"/>
    <property type="match status" value="1"/>
</dbReference>
<accession>A0A7D6EV04</accession>
<evidence type="ECO:0000259" key="2">
    <source>
        <dbReference type="Pfam" id="PF13519"/>
    </source>
</evidence>
<keyword evidence="1" id="KW-0472">Membrane</keyword>
<dbReference type="PROSITE" id="PS51257">
    <property type="entry name" value="PROKAR_LIPOPROTEIN"/>
    <property type="match status" value="1"/>
</dbReference>
<dbReference type="KEGG" id="tsq:D3A95_07900"/>
<feature type="transmembrane region" description="Helical" evidence="1">
    <location>
        <begin position="12"/>
        <end position="35"/>
    </location>
</feature>
<keyword evidence="1" id="KW-0812">Transmembrane</keyword>
<feature type="domain" description="VWFA" evidence="2">
    <location>
        <begin position="42"/>
        <end position="166"/>
    </location>
</feature>
<dbReference type="RefSeq" id="WP_181494511.1">
    <property type="nucleotide sequence ID" value="NZ_CP032152.1"/>
</dbReference>
<dbReference type="Pfam" id="PF13519">
    <property type="entry name" value="VWA_2"/>
    <property type="match status" value="1"/>
</dbReference>
<dbReference type="AlphaFoldDB" id="A0A7D6EV04"/>
<protein>
    <submittedName>
        <fullName evidence="3">VWA domain-containing protein</fullName>
    </submittedName>
</protein>
<evidence type="ECO:0000256" key="1">
    <source>
        <dbReference type="SAM" id="Phobius"/>
    </source>
</evidence>
<gene>
    <name evidence="3" type="ORF">D3A95_07900</name>
</gene>
<evidence type="ECO:0000313" key="4">
    <source>
        <dbReference type="Proteomes" id="UP000261812"/>
    </source>
</evidence>
<proteinExistence type="predicted"/>